<evidence type="ECO:0000313" key="2">
    <source>
        <dbReference type="Proteomes" id="UP000254571"/>
    </source>
</evidence>
<protein>
    <submittedName>
        <fullName evidence="1">Deacetylase YgeY</fullName>
    </submittedName>
</protein>
<organism evidence="1 2">
    <name type="scientific">Klebsiella grimontii</name>
    <dbReference type="NCBI Taxonomy" id="2058152"/>
    <lineage>
        <taxon>Bacteria</taxon>
        <taxon>Pseudomonadati</taxon>
        <taxon>Pseudomonadota</taxon>
        <taxon>Gammaproteobacteria</taxon>
        <taxon>Enterobacterales</taxon>
        <taxon>Enterobacteriaceae</taxon>
        <taxon>Klebsiella/Raoultella group</taxon>
        <taxon>Klebsiella</taxon>
    </lineage>
</organism>
<proteinExistence type="predicted"/>
<evidence type="ECO:0000313" key="1">
    <source>
        <dbReference type="EMBL" id="STW06399.1"/>
    </source>
</evidence>
<name>A0A7H4P1T4_9ENTR</name>
<dbReference type="AlphaFoldDB" id="A0A7H4P1T4"/>
<accession>A0A7H4P1T4</accession>
<reference evidence="1 2" key="1">
    <citation type="submission" date="2018-06" db="EMBL/GenBank/DDBJ databases">
        <authorList>
            <consortium name="Pathogen Informatics"/>
            <person name="Doyle S."/>
        </authorList>
    </citation>
    <scope>NUCLEOTIDE SEQUENCE [LARGE SCALE GENOMIC DNA]</scope>
    <source>
        <strain evidence="1 2">NCTC9149</strain>
    </source>
</reference>
<sequence length="71" mass="7851">MAPILTELEQLSQKLGYDEFLGKGTLTVSEIFFTSPSRCAVADSCAVSIDRRLTGAKPGKARWMKSARCRR</sequence>
<comment type="caution">
    <text evidence="1">The sequence shown here is derived from an EMBL/GenBank/DDBJ whole genome shotgun (WGS) entry which is preliminary data.</text>
</comment>
<gene>
    <name evidence="1" type="ORF">NCTC9149_02815</name>
</gene>
<dbReference type="EMBL" id="UGMX01000002">
    <property type="protein sequence ID" value="STW06399.1"/>
    <property type="molecule type" value="Genomic_DNA"/>
</dbReference>
<dbReference type="Proteomes" id="UP000254571">
    <property type="component" value="Unassembled WGS sequence"/>
</dbReference>